<reference evidence="1 2" key="1">
    <citation type="submission" date="2016-09" db="EMBL/GenBank/DDBJ databases">
        <title>Photobacterium proteolyticum sp. nov. a protease producing bacterium isolated from ocean sediments of Laizhou Bay.</title>
        <authorList>
            <person name="Li Y."/>
        </authorList>
    </citation>
    <scope>NUCLEOTIDE SEQUENCE [LARGE SCALE GENOMIC DNA]</scope>
    <source>
        <strain evidence="1 2">13-12</strain>
    </source>
</reference>
<evidence type="ECO:0000313" key="1">
    <source>
        <dbReference type="EMBL" id="OLQ81486.1"/>
    </source>
</evidence>
<dbReference type="STRING" id="1903952.BIT28_14420"/>
<protein>
    <submittedName>
        <fullName evidence="1">Uncharacterized protein</fullName>
    </submittedName>
</protein>
<gene>
    <name evidence="1" type="ORF">BIT28_14420</name>
</gene>
<dbReference type="AlphaFoldDB" id="A0A1Q9H1N5"/>
<dbReference type="Proteomes" id="UP000186905">
    <property type="component" value="Unassembled WGS sequence"/>
</dbReference>
<dbReference type="Pfam" id="PF09614">
    <property type="entry name" value="Cas_Csy2"/>
    <property type="match status" value="1"/>
</dbReference>
<accession>A0A1Q9H1N5</accession>
<sequence>MVKPMHLSELLQVQDIGERNQLLRRTLVAYTDEVDVSGCELQLLIIAINLTLPKKEVGDLLDKSLAKSLLMDESHIQHCIDEVQWFHTHNVKYPDSRVKGQRIIAQVQKPADGVLCSSNLSQAFGWSHNSSQVNPAKLFGIRFHWQNQETSLLEVVLDNIAEWQAMFQALGMTRKQLSDMRENLSECHTYNHLPSEVSEYSKQIRVPFQEAYCALTPVISHSVQAQIQKMVFNREVRATNVEHGHPASVGNLVAALGGNIRLLNYPPTVAHKVSGKFAEYRDGSTKDVFDYSAIKDKRFLDALCRIAGEKPAPTLRQRRQLRISALRFVRKQLALWLAPMMEWRDSIETRTAYSSPVETLEEQLLYLPVKSLPDVLSDLNARFHKALQYHHRGAQYAFHPDILYPIKQQMKWLLNFIANPEDPVIKSQSSCVYLHLKQLKVHDASLLSNPYVSGIPSLTALGGVMHNYQRKLSALIGRECSIKRGAWFIAQYHRQAGKKLPEPDKVRYQNKASDVQRPGIVDGIYGDLTMDLVFELQLPESLSIPDITILQAAFPSRFAGGTLHPPSLFEQTDWLSVYFSQSELFAVLARLPRGGCWIYPDNKGVSSFDNLVTRLDSEPDLKPIGLGFLPLEEPQNRVGSITPFHCYVEPCIGVVRCINPINVRLSGSKQFYQSAFWHFDIANNAMLMKKVF</sequence>
<dbReference type="InterPro" id="IPR013398">
    <property type="entry name" value="CRISPR-assoc_prot_Csy2"/>
</dbReference>
<evidence type="ECO:0000313" key="2">
    <source>
        <dbReference type="Proteomes" id="UP000186905"/>
    </source>
</evidence>
<name>A0A1Q9H1N5_9GAMM</name>
<dbReference type="OrthoDB" id="6093293at2"/>
<keyword evidence="2" id="KW-1185">Reference proteome</keyword>
<organism evidence="1 2">
    <name type="scientific">Photobacterium proteolyticum</name>
    <dbReference type="NCBI Taxonomy" id="1903952"/>
    <lineage>
        <taxon>Bacteria</taxon>
        <taxon>Pseudomonadati</taxon>
        <taxon>Pseudomonadota</taxon>
        <taxon>Gammaproteobacteria</taxon>
        <taxon>Vibrionales</taxon>
        <taxon>Vibrionaceae</taxon>
        <taxon>Photobacterium</taxon>
    </lineage>
</organism>
<comment type="caution">
    <text evidence="1">The sequence shown here is derived from an EMBL/GenBank/DDBJ whole genome shotgun (WGS) entry which is preliminary data.</text>
</comment>
<dbReference type="EMBL" id="MJIL01000040">
    <property type="protein sequence ID" value="OLQ81486.1"/>
    <property type="molecule type" value="Genomic_DNA"/>
</dbReference>
<proteinExistence type="predicted"/>